<dbReference type="GO" id="GO:0030151">
    <property type="term" value="F:molybdenum ion binding"/>
    <property type="evidence" value="ECO:0007669"/>
    <property type="project" value="InterPro"/>
</dbReference>
<dbReference type="Proteomes" id="UP000184226">
    <property type="component" value="Unassembled WGS sequence"/>
</dbReference>
<sequence length="290" mass="31371">MTITILSLHSYPVKSCAGLDHSRIGLSEAGVSLDRQWVIVDRQGVFMTQRQYARMALIQPGVGGGALTLDAPGMPALALVPAADSPEPPPVSVRIWGSDTLGLDEGDTAAQWLSQFLGAPCRLLRVHPRAQRMASRDHVNAWRRKHKDWAPEFPAQHQFGFADGFPFLVASQDSLDELNRQLRAKGQAAVPMNRFRPNIVLQGLDAYEEDYLASMRIGAMEFAFVKRCARCPIPNIDQATAVSAPEPGLTLAAHRRFAEGVLFGVNAVVAGAHAGAVLSVGDQAVANFDI</sequence>
<dbReference type="PANTHER" id="PTHR14237">
    <property type="entry name" value="MOLYBDOPTERIN COFACTOR SULFURASE MOSC"/>
    <property type="match status" value="1"/>
</dbReference>
<dbReference type="GO" id="GO:0003824">
    <property type="term" value="F:catalytic activity"/>
    <property type="evidence" value="ECO:0007669"/>
    <property type="project" value="InterPro"/>
</dbReference>
<dbReference type="RefSeq" id="WP_073102982.1">
    <property type="nucleotide sequence ID" value="NZ_FQXE01000004.1"/>
</dbReference>
<dbReference type="STRING" id="658167.SAMN04488135_104320"/>
<dbReference type="OrthoDB" id="581532at2"/>
<name>A0A1M5VBP5_9BURK</name>
<dbReference type="SUPFAM" id="SSF141673">
    <property type="entry name" value="MOSC N-terminal domain-like"/>
    <property type="match status" value="1"/>
</dbReference>
<evidence type="ECO:0000259" key="1">
    <source>
        <dbReference type="PROSITE" id="PS51340"/>
    </source>
</evidence>
<dbReference type="InterPro" id="IPR005302">
    <property type="entry name" value="MoCF_Sase_C"/>
</dbReference>
<proteinExistence type="predicted"/>
<dbReference type="EMBL" id="FQXE01000004">
    <property type="protein sequence ID" value="SHH72625.1"/>
    <property type="molecule type" value="Genomic_DNA"/>
</dbReference>
<accession>A0A1M5VBP5</accession>
<protein>
    <recommendedName>
        <fullName evidence="1">MOSC domain-containing protein</fullName>
    </recommendedName>
</protein>
<keyword evidence="3" id="KW-1185">Reference proteome</keyword>
<dbReference type="Pfam" id="PF03476">
    <property type="entry name" value="MOSC_N"/>
    <property type="match status" value="1"/>
</dbReference>
<feature type="domain" description="MOSC" evidence="1">
    <location>
        <begin position="131"/>
        <end position="287"/>
    </location>
</feature>
<reference evidence="2 3" key="1">
    <citation type="submission" date="2016-11" db="EMBL/GenBank/DDBJ databases">
        <authorList>
            <person name="Jaros S."/>
            <person name="Januszkiewicz K."/>
            <person name="Wedrychowicz H."/>
        </authorList>
    </citation>
    <scope>NUCLEOTIDE SEQUENCE [LARGE SCALE GENOMIC DNA]</scope>
    <source>
        <strain evidence="2 3">CGMCC 1.10190</strain>
    </source>
</reference>
<evidence type="ECO:0000313" key="3">
    <source>
        <dbReference type="Proteomes" id="UP000184226"/>
    </source>
</evidence>
<organism evidence="2 3">
    <name type="scientific">Pollutimonas bauzanensis</name>
    <dbReference type="NCBI Taxonomy" id="658167"/>
    <lineage>
        <taxon>Bacteria</taxon>
        <taxon>Pseudomonadati</taxon>
        <taxon>Pseudomonadota</taxon>
        <taxon>Betaproteobacteria</taxon>
        <taxon>Burkholderiales</taxon>
        <taxon>Alcaligenaceae</taxon>
        <taxon>Pollutimonas</taxon>
    </lineage>
</organism>
<dbReference type="GO" id="GO:0030170">
    <property type="term" value="F:pyridoxal phosphate binding"/>
    <property type="evidence" value="ECO:0007669"/>
    <property type="project" value="InterPro"/>
</dbReference>
<dbReference type="InterPro" id="IPR011037">
    <property type="entry name" value="Pyrv_Knase-like_insert_dom_sf"/>
</dbReference>
<dbReference type="InterPro" id="IPR005303">
    <property type="entry name" value="MOCOS_middle"/>
</dbReference>
<dbReference type="PROSITE" id="PS51340">
    <property type="entry name" value="MOSC"/>
    <property type="match status" value="1"/>
</dbReference>
<dbReference type="Pfam" id="PF03473">
    <property type="entry name" value="MOSC"/>
    <property type="match status" value="1"/>
</dbReference>
<dbReference type="SUPFAM" id="SSF50800">
    <property type="entry name" value="PK beta-barrel domain-like"/>
    <property type="match status" value="1"/>
</dbReference>
<gene>
    <name evidence="2" type="ORF">SAMN04488135_104320</name>
</gene>
<evidence type="ECO:0000313" key="2">
    <source>
        <dbReference type="EMBL" id="SHH72625.1"/>
    </source>
</evidence>
<dbReference type="PANTHER" id="PTHR14237:SF19">
    <property type="entry name" value="MITOCHONDRIAL AMIDOXIME REDUCING COMPONENT 1"/>
    <property type="match status" value="1"/>
</dbReference>
<dbReference type="AlphaFoldDB" id="A0A1M5VBP5"/>